<sequence>MTNPVRYIIAGLIVALMIAAALAGFQGFLNPPGILLVIGIGVSGLYKLFESRTPPDKEPAPGE</sequence>
<reference evidence="2 3" key="1">
    <citation type="submission" date="2019-10" db="EMBL/GenBank/DDBJ databases">
        <title>Whole genome shotgun sequence of Acrocarpospora pleiomorpha NBRC 16267.</title>
        <authorList>
            <person name="Ichikawa N."/>
            <person name="Kimura A."/>
            <person name="Kitahashi Y."/>
            <person name="Komaki H."/>
            <person name="Oguchi A."/>
        </authorList>
    </citation>
    <scope>NUCLEOTIDE SEQUENCE [LARGE SCALE GENOMIC DNA]</scope>
    <source>
        <strain evidence="2 3">NBRC 16267</strain>
    </source>
</reference>
<accession>A0A5M3XUP9</accession>
<dbReference type="Proteomes" id="UP000377595">
    <property type="component" value="Unassembled WGS sequence"/>
</dbReference>
<dbReference type="AlphaFoldDB" id="A0A5M3XUP9"/>
<organism evidence="2 3">
    <name type="scientific">Acrocarpospora pleiomorpha</name>
    <dbReference type="NCBI Taxonomy" id="90975"/>
    <lineage>
        <taxon>Bacteria</taxon>
        <taxon>Bacillati</taxon>
        <taxon>Actinomycetota</taxon>
        <taxon>Actinomycetes</taxon>
        <taxon>Streptosporangiales</taxon>
        <taxon>Streptosporangiaceae</taxon>
        <taxon>Acrocarpospora</taxon>
    </lineage>
</organism>
<keyword evidence="1" id="KW-1133">Transmembrane helix</keyword>
<proteinExistence type="predicted"/>
<dbReference type="RefSeq" id="WP_155347083.1">
    <property type="nucleotide sequence ID" value="NZ_BAAAHM010000016.1"/>
</dbReference>
<protein>
    <submittedName>
        <fullName evidence="2">Uncharacterized protein</fullName>
    </submittedName>
</protein>
<keyword evidence="1" id="KW-0472">Membrane</keyword>
<comment type="caution">
    <text evidence="2">The sequence shown here is derived from an EMBL/GenBank/DDBJ whole genome shotgun (WGS) entry which is preliminary data.</text>
</comment>
<name>A0A5M3XUP9_9ACTN</name>
<keyword evidence="3" id="KW-1185">Reference proteome</keyword>
<gene>
    <name evidence="2" type="ORF">Aple_050250</name>
</gene>
<evidence type="ECO:0000313" key="2">
    <source>
        <dbReference type="EMBL" id="GES22128.1"/>
    </source>
</evidence>
<evidence type="ECO:0000313" key="3">
    <source>
        <dbReference type="Proteomes" id="UP000377595"/>
    </source>
</evidence>
<feature type="transmembrane region" description="Helical" evidence="1">
    <location>
        <begin position="7"/>
        <end position="25"/>
    </location>
</feature>
<evidence type="ECO:0000256" key="1">
    <source>
        <dbReference type="SAM" id="Phobius"/>
    </source>
</evidence>
<dbReference type="EMBL" id="BLAF01000028">
    <property type="protein sequence ID" value="GES22128.1"/>
    <property type="molecule type" value="Genomic_DNA"/>
</dbReference>
<keyword evidence="1" id="KW-0812">Transmembrane</keyword>